<comment type="caution">
    <text evidence="2">The sequence shown here is derived from an EMBL/GenBank/DDBJ whole genome shotgun (WGS) entry which is preliminary data.</text>
</comment>
<dbReference type="Proteomes" id="UP000236642">
    <property type="component" value="Unassembled WGS sequence"/>
</dbReference>
<protein>
    <submittedName>
        <fullName evidence="2">Uncharacterized protein</fullName>
    </submittedName>
</protein>
<evidence type="ECO:0000313" key="2">
    <source>
        <dbReference type="EMBL" id="GBD08147.1"/>
    </source>
</evidence>
<organism evidence="2 3">
    <name type="scientific">Candidatus Thermoflexus japonica</name>
    <dbReference type="NCBI Taxonomy" id="2035417"/>
    <lineage>
        <taxon>Bacteria</taxon>
        <taxon>Bacillati</taxon>
        <taxon>Chloroflexota</taxon>
        <taxon>Thermoflexia</taxon>
        <taxon>Thermoflexales</taxon>
        <taxon>Thermoflexaceae</taxon>
        <taxon>Thermoflexus</taxon>
    </lineage>
</organism>
<proteinExistence type="predicted"/>
<dbReference type="EMBL" id="BEHY01000004">
    <property type="protein sequence ID" value="GBD08147.1"/>
    <property type="molecule type" value="Genomic_DNA"/>
</dbReference>
<evidence type="ECO:0000256" key="1">
    <source>
        <dbReference type="SAM" id="MobiDB-lite"/>
    </source>
</evidence>
<accession>A0A2H5Y3Z3</accession>
<gene>
    <name evidence="2" type="ORF">HRbin22_00380</name>
</gene>
<dbReference type="AlphaFoldDB" id="A0A2H5Y3Z3"/>
<evidence type="ECO:0000313" key="3">
    <source>
        <dbReference type="Proteomes" id="UP000236642"/>
    </source>
</evidence>
<name>A0A2H5Y3Z3_9CHLR</name>
<feature type="region of interest" description="Disordered" evidence="1">
    <location>
        <begin position="83"/>
        <end position="102"/>
    </location>
</feature>
<reference evidence="3" key="1">
    <citation type="submission" date="2017-09" db="EMBL/GenBank/DDBJ databases">
        <title>Metaegenomics of thermophilic ammonia-oxidizing enrichment culture.</title>
        <authorList>
            <person name="Kato S."/>
            <person name="Suzuki K."/>
        </authorList>
    </citation>
    <scope>NUCLEOTIDE SEQUENCE [LARGE SCALE GENOMIC DNA]</scope>
</reference>
<sequence length="199" mass="21276">MGALQAFLTTQLSRAERSEASAAAGVSRHPALQSLAARFWLPPTVISPSAHLPSASSRAQPNGFAVTLARAAEQLRSTRPTPRLRLVHPPAPQATPSRAVTATPHAITAQGVSRKVGHAMGRLLARPAFRPTPLCIPQGLNGLPLFGHHCIAFHPRTQPDPRRCSLFLSRPPGITTAFGRWLTRASAARRRRPRATAGA</sequence>